<dbReference type="EMBL" id="JAGYHF010000001">
    <property type="protein sequence ID" value="MBS4077090.1"/>
    <property type="molecule type" value="Genomic_DNA"/>
</dbReference>
<feature type="domain" description="DUF6933" evidence="1">
    <location>
        <begin position="23"/>
        <end position="187"/>
    </location>
</feature>
<reference evidence="2 3" key="1">
    <citation type="submission" date="2021-04" db="EMBL/GenBank/DDBJ databases">
        <title>Pseudomonas rustica sp. nov. isolated from raw milk.</title>
        <authorList>
            <person name="Fiedler G."/>
            <person name="Gieschler S."/>
            <person name="Kabisch J."/>
            <person name="Grimmler C."/>
            <person name="Brinks E."/>
            <person name="Wagner N."/>
            <person name="Hetzer B."/>
            <person name="Franz C.M.A.P."/>
            <person name="Boehnlein C."/>
        </authorList>
    </citation>
    <scope>NUCLEOTIDE SEQUENCE [LARGE SCALE GENOMIC DNA]</scope>
    <source>
        <strain evidence="2 3">MBT-4</strain>
    </source>
</reference>
<evidence type="ECO:0000259" key="1">
    <source>
        <dbReference type="Pfam" id="PF22016"/>
    </source>
</evidence>
<dbReference type="RefSeq" id="WP_212543846.1">
    <property type="nucleotide sequence ID" value="NZ_JAGYHF010000001.1"/>
</dbReference>
<name>A0ABS5MS25_9PSED</name>
<gene>
    <name evidence="2" type="ORF">KFS80_02180</name>
</gene>
<dbReference type="InterPro" id="IPR053864">
    <property type="entry name" value="DUF6933"/>
</dbReference>
<organism evidence="2 3">
    <name type="scientific">Pseudomonas rustica</name>
    <dbReference type="NCBI Taxonomy" id="2827099"/>
    <lineage>
        <taxon>Bacteria</taxon>
        <taxon>Pseudomonadati</taxon>
        <taxon>Pseudomonadota</taxon>
        <taxon>Gammaproteobacteria</taxon>
        <taxon>Pseudomonadales</taxon>
        <taxon>Pseudomonadaceae</taxon>
        <taxon>Pseudomonas</taxon>
    </lineage>
</organism>
<dbReference type="Pfam" id="PF22016">
    <property type="entry name" value="DUF6933"/>
    <property type="match status" value="1"/>
</dbReference>
<evidence type="ECO:0000313" key="3">
    <source>
        <dbReference type="Proteomes" id="UP000676035"/>
    </source>
</evidence>
<comment type="caution">
    <text evidence="2">The sequence shown here is derived from an EMBL/GenBank/DDBJ whole genome shotgun (WGS) entry which is preliminary data.</text>
</comment>
<accession>A0ABS5MS25</accession>
<protein>
    <recommendedName>
        <fullName evidence="1">DUF6933 domain-containing protein</fullName>
    </recommendedName>
</protein>
<proteinExistence type="predicted"/>
<dbReference type="Proteomes" id="UP000676035">
    <property type="component" value="Unassembled WGS sequence"/>
</dbReference>
<sequence length="226" mass="26067">MLIFNCTEAASKFFSRVHKGKKITPVDNNPPSKAIEDDEASNSVEQWLVHAITVQRKHVLLVIHVKTRYCMVFAEAKKADAEGFVAWFADRWREGLIRDAINHGVMDWVDAGVMPERMDQGCHDYRFYRRSHRSAQKHIDEIAWYFQGSASESGCLPPGERAAIGFDAAMNDTPRSSKGQKDMYWPNVEMVAHWLREYCAVDEAGIERALKRRLEAWREINACHRR</sequence>
<keyword evidence="3" id="KW-1185">Reference proteome</keyword>
<evidence type="ECO:0000313" key="2">
    <source>
        <dbReference type="EMBL" id="MBS4077090.1"/>
    </source>
</evidence>